<reference evidence="2 3" key="1">
    <citation type="submission" date="2018-08" db="EMBL/GenBank/DDBJ databases">
        <title>Erythrobacter zhengii sp.nov., a bacterium isolated from deep-sea sediment.</title>
        <authorList>
            <person name="Fang C."/>
            <person name="Wu Y.-H."/>
            <person name="Sun C."/>
            <person name="Wang H."/>
            <person name="Cheng H."/>
            <person name="Meng F.-X."/>
            <person name="Wang C.-S."/>
            <person name="Xu X.-W."/>
        </authorList>
    </citation>
    <scope>NUCLEOTIDE SEQUENCE [LARGE SCALE GENOMIC DNA]</scope>
    <source>
        <strain evidence="2 3">CCTCC AB 2015396</strain>
    </source>
</reference>
<proteinExistence type="predicted"/>
<dbReference type="RefSeq" id="WP_119591329.1">
    <property type="nucleotide sequence ID" value="NZ_QXFM01000007.1"/>
</dbReference>
<gene>
    <name evidence="2" type="ORF">D2V17_01230</name>
</gene>
<name>A0A3A1PG66_9SPHN</name>
<protein>
    <submittedName>
        <fullName evidence="2">Uncharacterized protein</fullName>
    </submittedName>
</protein>
<sequence>MSTNPQPEPELPTPQAPPETPPAPPERREPVPERPDEIEPVTPDVDRPDRSPDETPPDLVSDKG</sequence>
<organism evidence="2 3">
    <name type="scientific">Aurantiacibacter xanthus</name>
    <dbReference type="NCBI Taxonomy" id="1784712"/>
    <lineage>
        <taxon>Bacteria</taxon>
        <taxon>Pseudomonadati</taxon>
        <taxon>Pseudomonadota</taxon>
        <taxon>Alphaproteobacteria</taxon>
        <taxon>Sphingomonadales</taxon>
        <taxon>Erythrobacteraceae</taxon>
        <taxon>Aurantiacibacter</taxon>
    </lineage>
</organism>
<feature type="compositionally biased region" description="Basic and acidic residues" evidence="1">
    <location>
        <begin position="25"/>
        <end position="37"/>
    </location>
</feature>
<feature type="region of interest" description="Disordered" evidence="1">
    <location>
        <begin position="1"/>
        <end position="64"/>
    </location>
</feature>
<dbReference type="Proteomes" id="UP000265366">
    <property type="component" value="Unassembled WGS sequence"/>
</dbReference>
<feature type="compositionally biased region" description="Basic and acidic residues" evidence="1">
    <location>
        <begin position="44"/>
        <end position="53"/>
    </location>
</feature>
<feature type="compositionally biased region" description="Pro residues" evidence="1">
    <location>
        <begin position="1"/>
        <end position="24"/>
    </location>
</feature>
<comment type="caution">
    <text evidence="2">The sequence shown here is derived from an EMBL/GenBank/DDBJ whole genome shotgun (WGS) entry which is preliminary data.</text>
</comment>
<keyword evidence="3" id="KW-1185">Reference proteome</keyword>
<evidence type="ECO:0000256" key="1">
    <source>
        <dbReference type="SAM" id="MobiDB-lite"/>
    </source>
</evidence>
<evidence type="ECO:0000313" key="2">
    <source>
        <dbReference type="EMBL" id="RIV92760.1"/>
    </source>
</evidence>
<evidence type="ECO:0000313" key="3">
    <source>
        <dbReference type="Proteomes" id="UP000265366"/>
    </source>
</evidence>
<dbReference type="AlphaFoldDB" id="A0A3A1PG66"/>
<accession>A0A3A1PG66</accession>
<dbReference type="EMBL" id="QXFM01000007">
    <property type="protein sequence ID" value="RIV92760.1"/>
    <property type="molecule type" value="Genomic_DNA"/>
</dbReference>